<evidence type="ECO:0000256" key="3">
    <source>
        <dbReference type="ARBA" id="ARBA00022840"/>
    </source>
</evidence>
<keyword evidence="5" id="KW-0460">Magnesium</keyword>
<reference evidence="6 7" key="1">
    <citation type="submission" date="2018-05" db="EMBL/GenBank/DDBJ databases">
        <title>A metagenomic window into the 2 km-deep terrestrial subsurface aquifer revealed taxonomically and functionally diverse microbial community comprising novel uncultured bacterial lineages.</title>
        <authorList>
            <person name="Kadnikov V.V."/>
            <person name="Mardanov A.V."/>
            <person name="Beletsky A.V."/>
            <person name="Banks D."/>
            <person name="Pimenov N.V."/>
            <person name="Frank Y.A."/>
            <person name="Karnachuk O.V."/>
            <person name="Ravin N.V."/>
        </authorList>
    </citation>
    <scope>NUCLEOTIDE SEQUENCE [LARGE SCALE GENOMIC DNA]</scope>
    <source>
        <strain evidence="6">BY</strain>
    </source>
</reference>
<dbReference type="InterPro" id="IPR024185">
    <property type="entry name" value="FTHF_cligase-like_sf"/>
</dbReference>
<dbReference type="Proteomes" id="UP000262583">
    <property type="component" value="Chromosome"/>
</dbReference>
<dbReference type="Gene3D" id="3.40.50.10420">
    <property type="entry name" value="NagB/RpiA/CoA transferase-like"/>
    <property type="match status" value="1"/>
</dbReference>
<feature type="binding site" evidence="4">
    <location>
        <position position="56"/>
    </location>
    <ligand>
        <name>substrate</name>
    </ligand>
</feature>
<protein>
    <recommendedName>
        <fullName evidence="5">5-formyltetrahydrofolate cyclo-ligase</fullName>
        <ecNumber evidence="5">6.3.3.2</ecNumber>
    </recommendedName>
</protein>
<dbReference type="GO" id="GO:0046872">
    <property type="term" value="F:metal ion binding"/>
    <property type="evidence" value="ECO:0007669"/>
    <property type="project" value="UniProtKB-KW"/>
</dbReference>
<keyword evidence="6" id="KW-0436">Ligase</keyword>
<comment type="cofactor">
    <cofactor evidence="5">
        <name>Mg(2+)</name>
        <dbReference type="ChEBI" id="CHEBI:18420"/>
    </cofactor>
</comment>
<dbReference type="GO" id="GO:0005524">
    <property type="term" value="F:ATP binding"/>
    <property type="evidence" value="ECO:0007669"/>
    <property type="project" value="UniProtKB-KW"/>
</dbReference>
<dbReference type="InterPro" id="IPR002698">
    <property type="entry name" value="FTHF_cligase"/>
</dbReference>
<dbReference type="GO" id="GO:0035999">
    <property type="term" value="P:tetrahydrofolate interconversion"/>
    <property type="evidence" value="ECO:0007669"/>
    <property type="project" value="TreeGrafter"/>
</dbReference>
<dbReference type="EMBL" id="CP030759">
    <property type="protein sequence ID" value="AXA36539.1"/>
    <property type="molecule type" value="Genomic_DNA"/>
</dbReference>
<keyword evidence="3 4" id="KW-0067">ATP-binding</keyword>
<dbReference type="PANTHER" id="PTHR23407:SF1">
    <property type="entry name" value="5-FORMYLTETRAHYDROFOLATE CYCLO-LIGASE"/>
    <property type="match status" value="1"/>
</dbReference>
<evidence type="ECO:0000313" key="7">
    <source>
        <dbReference type="Proteomes" id="UP000262583"/>
    </source>
</evidence>
<gene>
    <name evidence="6" type="ORF">BRCON_1762</name>
</gene>
<feature type="binding site" evidence="4">
    <location>
        <begin position="5"/>
        <end position="9"/>
    </location>
    <ligand>
        <name>ATP</name>
        <dbReference type="ChEBI" id="CHEBI:30616"/>
    </ligand>
</feature>
<evidence type="ECO:0000256" key="2">
    <source>
        <dbReference type="ARBA" id="ARBA00022741"/>
    </source>
</evidence>
<dbReference type="Pfam" id="PF01812">
    <property type="entry name" value="5-FTHF_cyc-lig"/>
    <property type="match status" value="1"/>
</dbReference>
<proteinExistence type="inferred from homology"/>
<dbReference type="InterPro" id="IPR037171">
    <property type="entry name" value="NagB/RpiA_transferase-like"/>
</dbReference>
<dbReference type="NCBIfam" id="TIGR02727">
    <property type="entry name" value="MTHFS_bact"/>
    <property type="match status" value="1"/>
</dbReference>
<feature type="binding site" evidence="4">
    <location>
        <position position="51"/>
    </location>
    <ligand>
        <name>substrate</name>
    </ligand>
</feature>
<dbReference type="PIRSF" id="PIRSF006806">
    <property type="entry name" value="FTHF_cligase"/>
    <property type="match status" value="1"/>
</dbReference>
<name>A0A2Z4Y6I7_SUMC1</name>
<comment type="similarity">
    <text evidence="1 5">Belongs to the 5-formyltetrahydrofolate cyclo-ligase family.</text>
</comment>
<organism evidence="6 7">
    <name type="scientific">Sumerlaea chitinivorans</name>
    <dbReference type="NCBI Taxonomy" id="2250252"/>
    <lineage>
        <taxon>Bacteria</taxon>
        <taxon>Candidatus Sumerlaeota</taxon>
        <taxon>Candidatus Sumerlaeia</taxon>
        <taxon>Candidatus Sumerlaeales</taxon>
        <taxon>Candidatus Sumerlaeaceae</taxon>
        <taxon>Candidatus Sumerlaea</taxon>
    </lineage>
</organism>
<dbReference type="SUPFAM" id="SSF100950">
    <property type="entry name" value="NagB/RpiA/CoA transferase-like"/>
    <property type="match status" value="1"/>
</dbReference>
<dbReference type="EC" id="6.3.3.2" evidence="5"/>
<evidence type="ECO:0000256" key="1">
    <source>
        <dbReference type="ARBA" id="ARBA00010638"/>
    </source>
</evidence>
<dbReference type="AlphaFoldDB" id="A0A2Z4Y6I7"/>
<comment type="catalytic activity">
    <reaction evidence="5">
        <text>(6S)-5-formyl-5,6,7,8-tetrahydrofolate + ATP = (6R)-5,10-methenyltetrahydrofolate + ADP + phosphate</text>
        <dbReference type="Rhea" id="RHEA:10488"/>
        <dbReference type="ChEBI" id="CHEBI:30616"/>
        <dbReference type="ChEBI" id="CHEBI:43474"/>
        <dbReference type="ChEBI" id="CHEBI:57455"/>
        <dbReference type="ChEBI" id="CHEBI:57457"/>
        <dbReference type="ChEBI" id="CHEBI:456216"/>
        <dbReference type="EC" id="6.3.3.2"/>
    </reaction>
</comment>
<evidence type="ECO:0000313" key="6">
    <source>
        <dbReference type="EMBL" id="AXA36539.1"/>
    </source>
</evidence>
<accession>A0A2Z4Y6I7</accession>
<dbReference type="GO" id="GO:0030272">
    <property type="term" value="F:5-formyltetrahydrofolate cyclo-ligase activity"/>
    <property type="evidence" value="ECO:0007669"/>
    <property type="project" value="UniProtKB-EC"/>
</dbReference>
<dbReference type="KEGG" id="schv:BRCON_1762"/>
<evidence type="ECO:0000256" key="4">
    <source>
        <dbReference type="PIRSR" id="PIRSR006806-1"/>
    </source>
</evidence>
<keyword evidence="5" id="KW-0479">Metal-binding</keyword>
<keyword evidence="2 4" id="KW-0547">Nucleotide-binding</keyword>
<dbReference type="PANTHER" id="PTHR23407">
    <property type="entry name" value="ATPASE INHIBITOR/5-FORMYLTETRAHYDROFOLATE CYCLO-LIGASE"/>
    <property type="match status" value="1"/>
</dbReference>
<evidence type="ECO:0000256" key="5">
    <source>
        <dbReference type="RuleBase" id="RU361279"/>
    </source>
</evidence>
<sequence>MNPEKARLRAEYRALRAKLSPEEVAKAGEQVTARLRELEVLRSARTVFSYVEFGREVPTRPILRELLQAGKLVVAPAHDRLLDQYRCFHFLSLGDPLLEGARPDEDTPDTCDLFEIRDAQVFLVPGLVWDERGWRIGFGGGYFDRILAQRSPNSVAIGLAYEFQIIPRIPLDPWDRAVDLIVTPERVILTAPNVSFGR</sequence>
<dbReference type="GO" id="GO:0009396">
    <property type="term" value="P:folic acid-containing compound biosynthetic process"/>
    <property type="evidence" value="ECO:0007669"/>
    <property type="project" value="TreeGrafter"/>
</dbReference>